<dbReference type="AlphaFoldDB" id="A0A9W4U4G4"/>
<evidence type="ECO:0000313" key="9">
    <source>
        <dbReference type="EMBL" id="CAI6239506.1"/>
    </source>
</evidence>
<evidence type="ECO:0000259" key="7">
    <source>
        <dbReference type="Pfam" id="PF01336"/>
    </source>
</evidence>
<dbReference type="GO" id="GO:0000724">
    <property type="term" value="P:double-strand break repair via homologous recombination"/>
    <property type="evidence" value="ECO:0007669"/>
    <property type="project" value="TreeGrafter"/>
</dbReference>
<comment type="subcellular location">
    <subcellularLocation>
        <location evidence="1">Nucleus</location>
    </subcellularLocation>
</comment>
<dbReference type="SUPFAM" id="SSF46785">
    <property type="entry name" value="Winged helix' DNA-binding domain"/>
    <property type="match status" value="1"/>
</dbReference>
<keyword evidence="3" id="KW-0235">DNA replication</keyword>
<dbReference type="GO" id="GO:0006289">
    <property type="term" value="P:nucleotide-excision repair"/>
    <property type="evidence" value="ECO:0007669"/>
    <property type="project" value="TreeGrafter"/>
</dbReference>
<dbReference type="GO" id="GO:0003697">
    <property type="term" value="F:single-stranded DNA binding"/>
    <property type="evidence" value="ECO:0007669"/>
    <property type="project" value="TreeGrafter"/>
</dbReference>
<dbReference type="PIRSF" id="PIRSF036949">
    <property type="entry name" value="RPA32"/>
    <property type="match status" value="1"/>
</dbReference>
<evidence type="ECO:0000256" key="2">
    <source>
        <dbReference type="ARBA" id="ARBA00007815"/>
    </source>
</evidence>
<feature type="domain" description="OB" evidence="7">
    <location>
        <begin position="114"/>
        <end position="180"/>
    </location>
</feature>
<dbReference type="InterPro" id="IPR014646">
    <property type="entry name" value="Rfa2/RPA32"/>
</dbReference>
<gene>
    <name evidence="9" type="ORF">PDIGIT_LOCUS528</name>
</gene>
<dbReference type="EMBL" id="CAOQHR010000001">
    <property type="protein sequence ID" value="CAI6239506.1"/>
    <property type="molecule type" value="Genomic_DNA"/>
</dbReference>
<organism evidence="9 10">
    <name type="scientific">Periconia digitata</name>
    <dbReference type="NCBI Taxonomy" id="1303443"/>
    <lineage>
        <taxon>Eukaryota</taxon>
        <taxon>Fungi</taxon>
        <taxon>Dikarya</taxon>
        <taxon>Ascomycota</taxon>
        <taxon>Pezizomycotina</taxon>
        <taxon>Dothideomycetes</taxon>
        <taxon>Pleosporomycetidae</taxon>
        <taxon>Pleosporales</taxon>
        <taxon>Massarineae</taxon>
        <taxon>Periconiaceae</taxon>
        <taxon>Periconia</taxon>
    </lineage>
</organism>
<evidence type="ECO:0000256" key="4">
    <source>
        <dbReference type="ARBA" id="ARBA00023125"/>
    </source>
</evidence>
<evidence type="ECO:0000256" key="5">
    <source>
        <dbReference type="ARBA" id="ARBA00023242"/>
    </source>
</evidence>
<dbReference type="InterPro" id="IPR036388">
    <property type="entry name" value="WH-like_DNA-bd_sf"/>
</dbReference>
<dbReference type="PANTHER" id="PTHR13989:SF16">
    <property type="entry name" value="REPLICATION PROTEIN A2"/>
    <property type="match status" value="1"/>
</dbReference>
<evidence type="ECO:0008006" key="11">
    <source>
        <dbReference type="Google" id="ProtNLM"/>
    </source>
</evidence>
<dbReference type="GO" id="GO:0005662">
    <property type="term" value="C:DNA replication factor A complex"/>
    <property type="evidence" value="ECO:0007669"/>
    <property type="project" value="TreeGrafter"/>
</dbReference>
<feature type="compositionally biased region" description="Low complexity" evidence="6">
    <location>
        <begin position="66"/>
        <end position="77"/>
    </location>
</feature>
<dbReference type="SUPFAM" id="SSF50249">
    <property type="entry name" value="Nucleic acid-binding proteins"/>
    <property type="match status" value="1"/>
</dbReference>
<dbReference type="InterPro" id="IPR040260">
    <property type="entry name" value="RFA2-like"/>
</dbReference>
<dbReference type="InterPro" id="IPR004365">
    <property type="entry name" value="NA-bd_OB_tRNA"/>
</dbReference>
<feature type="region of interest" description="Disordered" evidence="6">
    <location>
        <begin position="217"/>
        <end position="237"/>
    </location>
</feature>
<keyword evidence="10" id="KW-1185">Reference proteome</keyword>
<comment type="caution">
    <text evidence="9">The sequence shown here is derived from an EMBL/GenBank/DDBJ whole genome shotgun (WGS) entry which is preliminary data.</text>
</comment>
<accession>A0A9W4U4G4</accession>
<evidence type="ECO:0000256" key="1">
    <source>
        <dbReference type="ARBA" id="ARBA00004123"/>
    </source>
</evidence>
<evidence type="ECO:0000259" key="8">
    <source>
        <dbReference type="Pfam" id="PF08784"/>
    </source>
</evidence>
<dbReference type="Pfam" id="PF08784">
    <property type="entry name" value="RPA_C"/>
    <property type="match status" value="1"/>
</dbReference>
<reference evidence="9" key="1">
    <citation type="submission" date="2023-01" db="EMBL/GenBank/DDBJ databases">
        <authorList>
            <person name="Van Ghelder C."/>
            <person name="Rancurel C."/>
        </authorList>
    </citation>
    <scope>NUCLEOTIDE SEQUENCE</scope>
    <source>
        <strain evidence="9">CNCM I-4278</strain>
    </source>
</reference>
<dbReference type="GO" id="GO:0006260">
    <property type="term" value="P:DNA replication"/>
    <property type="evidence" value="ECO:0007669"/>
    <property type="project" value="UniProtKB-KW"/>
</dbReference>
<feature type="domain" description="Replication protein A C-terminal" evidence="8">
    <location>
        <begin position="219"/>
        <end position="302"/>
    </location>
</feature>
<comment type="similarity">
    <text evidence="2">Belongs to the replication factor A protein 2 family.</text>
</comment>
<dbReference type="GO" id="GO:0000781">
    <property type="term" value="C:chromosome, telomeric region"/>
    <property type="evidence" value="ECO:0007669"/>
    <property type="project" value="TreeGrafter"/>
</dbReference>
<proteinExistence type="inferred from homology"/>
<dbReference type="Pfam" id="PF01336">
    <property type="entry name" value="tRNA_anti-codon"/>
    <property type="match status" value="1"/>
</dbReference>
<name>A0A9W4U4G4_9PLEO</name>
<dbReference type="InterPro" id="IPR036390">
    <property type="entry name" value="WH_DNA-bd_sf"/>
</dbReference>
<keyword evidence="4" id="KW-0238">DNA-binding</keyword>
<dbReference type="PANTHER" id="PTHR13989">
    <property type="entry name" value="REPLICATION PROTEIN A-RELATED"/>
    <property type="match status" value="1"/>
</dbReference>
<dbReference type="CDD" id="cd04478">
    <property type="entry name" value="RPA2_DBD_D"/>
    <property type="match status" value="1"/>
</dbReference>
<evidence type="ECO:0000256" key="3">
    <source>
        <dbReference type="ARBA" id="ARBA00022705"/>
    </source>
</evidence>
<dbReference type="OrthoDB" id="25571at2759"/>
<keyword evidence="5" id="KW-0539">Nucleus</keyword>
<dbReference type="Proteomes" id="UP001152607">
    <property type="component" value="Unassembled WGS sequence"/>
</dbReference>
<dbReference type="InterPro" id="IPR012340">
    <property type="entry name" value="NA-bd_OB-fold"/>
</dbReference>
<protein>
    <recommendedName>
        <fullName evidence="11">Replication protein A 32 kDa subunit</fullName>
    </recommendedName>
</protein>
<feature type="region of interest" description="Disordered" evidence="6">
    <location>
        <begin position="58"/>
        <end position="81"/>
    </location>
</feature>
<dbReference type="GO" id="GO:0035861">
    <property type="term" value="C:site of double-strand break"/>
    <property type="evidence" value="ECO:0007669"/>
    <property type="project" value="TreeGrafter"/>
</dbReference>
<evidence type="ECO:0000256" key="6">
    <source>
        <dbReference type="SAM" id="MobiDB-lite"/>
    </source>
</evidence>
<evidence type="ECO:0000313" key="10">
    <source>
        <dbReference type="Proteomes" id="UP001152607"/>
    </source>
</evidence>
<sequence>MARRWGCQISRRVGASSNIFNLPSSKASICKNSPHYIATFEMNYNAYESNTTYGAGGGGGGFMAEGSQNSPSGQQSGARQPERLRPLTIKQIMDGHQDAEGFKIDNNLVVTAAVVGQIRNVAVQTTHITYKIDDGTSTIEVKMWRDADAEEPNPNLVEGAYCRVWGKINNYNDKRNLISNMIRPVTDHNEIAWHLLNVTAVHAYYIRGPLNSKTGAGAGAGAGAEANQGLSNRAQEQPVGELAKFSATTRKVYQYLRKAPQSNEGLDVQDIAAGLGIDTGLVSDAGDELLEGGLIYTTVDDNTWAVLEEQ</sequence>
<dbReference type="InterPro" id="IPR014892">
    <property type="entry name" value="RPA_C"/>
</dbReference>
<dbReference type="Gene3D" id="1.10.10.10">
    <property type="entry name" value="Winged helix-like DNA-binding domain superfamily/Winged helix DNA-binding domain"/>
    <property type="match status" value="1"/>
</dbReference>
<dbReference type="Gene3D" id="2.40.50.140">
    <property type="entry name" value="Nucleic acid-binding proteins"/>
    <property type="match status" value="1"/>
</dbReference>